<name>A0A944M9A4_9GAMM</name>
<comment type="similarity">
    <text evidence="1">Belongs to the GPN-loop GTPase family.</text>
</comment>
<dbReference type="PANTHER" id="PTHR42708">
    <property type="entry name" value="ATP/GTP-BINDING PROTEIN-RELATED"/>
    <property type="match status" value="1"/>
</dbReference>
<dbReference type="InterPro" id="IPR027417">
    <property type="entry name" value="P-loop_NTPase"/>
</dbReference>
<keyword evidence="2" id="KW-0547">Nucleotide-binding</keyword>
<dbReference type="GO" id="GO:0005525">
    <property type="term" value="F:GTP binding"/>
    <property type="evidence" value="ECO:0007669"/>
    <property type="project" value="UniProtKB-KW"/>
</dbReference>
<dbReference type="InterPro" id="IPR052705">
    <property type="entry name" value="Gliding_Motility_GTPase"/>
</dbReference>
<dbReference type="AlphaFoldDB" id="A0A944M9A4"/>
<dbReference type="GO" id="GO:0016787">
    <property type="term" value="F:hydrolase activity"/>
    <property type="evidence" value="ECO:0007669"/>
    <property type="project" value="UniProtKB-KW"/>
</dbReference>
<gene>
    <name evidence="5" type="ORF">KME65_10880</name>
</gene>
<protein>
    <submittedName>
        <fullName evidence="5">ATP/GTP-binding protein</fullName>
    </submittedName>
</protein>
<dbReference type="PRINTS" id="PR00449">
    <property type="entry name" value="RASTRNSFRMNG"/>
</dbReference>
<reference evidence="5 6" key="1">
    <citation type="submission" date="2021-05" db="EMBL/GenBank/DDBJ databases">
        <title>Genetic and Functional Diversity in Clade A Lucinid endosymbionts from the Bahamas.</title>
        <authorList>
            <person name="Giani N.M."/>
            <person name="Engel A.S."/>
            <person name="Campbell B.J."/>
        </authorList>
    </citation>
    <scope>NUCLEOTIDE SEQUENCE [LARGE SCALE GENOMIC DNA]</scope>
    <source>
        <strain evidence="5">LUC16012Gg_MoonRockCtena</strain>
    </source>
</reference>
<evidence type="ECO:0000256" key="3">
    <source>
        <dbReference type="ARBA" id="ARBA00022801"/>
    </source>
</evidence>
<evidence type="ECO:0000313" key="6">
    <source>
        <dbReference type="Proteomes" id="UP000770889"/>
    </source>
</evidence>
<dbReference type="SUPFAM" id="SSF52540">
    <property type="entry name" value="P-loop containing nucleoside triphosphate hydrolases"/>
    <property type="match status" value="1"/>
</dbReference>
<dbReference type="EMBL" id="JAHHGM010000008">
    <property type="protein sequence ID" value="MBT2989455.1"/>
    <property type="molecule type" value="Genomic_DNA"/>
</dbReference>
<dbReference type="InterPro" id="IPR004130">
    <property type="entry name" value="Gpn"/>
</dbReference>
<keyword evidence="4" id="KW-0342">GTP-binding</keyword>
<dbReference type="CDD" id="cd00882">
    <property type="entry name" value="Ras_like_GTPase"/>
    <property type="match status" value="1"/>
</dbReference>
<dbReference type="Proteomes" id="UP000770889">
    <property type="component" value="Unassembled WGS sequence"/>
</dbReference>
<dbReference type="PANTHER" id="PTHR42708:SF1">
    <property type="entry name" value="GLIDING MOTILITY PROTEIN MGLA"/>
    <property type="match status" value="1"/>
</dbReference>
<evidence type="ECO:0000256" key="1">
    <source>
        <dbReference type="ARBA" id="ARBA00005290"/>
    </source>
</evidence>
<dbReference type="Pfam" id="PF03029">
    <property type="entry name" value="ATP_bind_1"/>
    <property type="match status" value="1"/>
</dbReference>
<evidence type="ECO:0000256" key="2">
    <source>
        <dbReference type="ARBA" id="ARBA00022741"/>
    </source>
</evidence>
<dbReference type="Gene3D" id="3.40.50.300">
    <property type="entry name" value="P-loop containing nucleotide triphosphate hydrolases"/>
    <property type="match status" value="1"/>
</dbReference>
<sequence>MSDFKIIFSGPVGVGKTTAIGSISDIEPVITDEKASDMTSAQKPGTTVAMDYGLIALGERERIHLYGTPGQQRFDFMWEILTQGGIGLNLLVSNARPDPFSDMHFFLDAFKHFIAQTKVVIGVTQMDLSKQPRLEDYYLQLEDNGLKIPIFEVDARVKRDISLLVEALLYSIDPGLED</sequence>
<accession>A0A944M9A4</accession>
<evidence type="ECO:0000256" key="4">
    <source>
        <dbReference type="ARBA" id="ARBA00023134"/>
    </source>
</evidence>
<proteinExistence type="inferred from homology"/>
<organism evidence="5 6">
    <name type="scientific">Candidatus Thiodiazotropha taylori</name>
    <dbReference type="NCBI Taxonomy" id="2792791"/>
    <lineage>
        <taxon>Bacteria</taxon>
        <taxon>Pseudomonadati</taxon>
        <taxon>Pseudomonadota</taxon>
        <taxon>Gammaproteobacteria</taxon>
        <taxon>Chromatiales</taxon>
        <taxon>Sedimenticolaceae</taxon>
        <taxon>Candidatus Thiodiazotropha</taxon>
    </lineage>
</organism>
<evidence type="ECO:0000313" key="5">
    <source>
        <dbReference type="EMBL" id="MBT2989455.1"/>
    </source>
</evidence>
<comment type="caution">
    <text evidence="5">The sequence shown here is derived from an EMBL/GenBank/DDBJ whole genome shotgun (WGS) entry which is preliminary data.</text>
</comment>
<keyword evidence="3" id="KW-0378">Hydrolase</keyword>